<reference evidence="1" key="1">
    <citation type="submission" date="2021-06" db="EMBL/GenBank/DDBJ databases">
        <authorList>
            <person name="Kallberg Y."/>
            <person name="Tangrot J."/>
            <person name="Rosling A."/>
        </authorList>
    </citation>
    <scope>NUCLEOTIDE SEQUENCE</scope>
    <source>
        <strain evidence="1">IN212</strain>
    </source>
</reference>
<dbReference type="AlphaFoldDB" id="A0A9N9JV75"/>
<sequence length="46" mass="5567">WIKKKNELKNAPPYIRWLNIGRRPKYPLLEADLKTCVKSLCLWQKI</sequence>
<protein>
    <submittedName>
        <fullName evidence="1">5166_t:CDS:1</fullName>
    </submittedName>
</protein>
<feature type="non-terminal residue" evidence="1">
    <location>
        <position position="46"/>
    </location>
</feature>
<comment type="caution">
    <text evidence="1">The sequence shown here is derived from an EMBL/GenBank/DDBJ whole genome shotgun (WGS) entry which is preliminary data.</text>
</comment>
<gene>
    <name evidence="1" type="ORF">RFULGI_LOCUS17197</name>
</gene>
<proteinExistence type="predicted"/>
<dbReference type="OrthoDB" id="2435994at2759"/>
<dbReference type="Proteomes" id="UP000789396">
    <property type="component" value="Unassembled WGS sequence"/>
</dbReference>
<evidence type="ECO:0000313" key="2">
    <source>
        <dbReference type="Proteomes" id="UP000789396"/>
    </source>
</evidence>
<feature type="non-terminal residue" evidence="1">
    <location>
        <position position="1"/>
    </location>
</feature>
<evidence type="ECO:0000313" key="1">
    <source>
        <dbReference type="EMBL" id="CAG8795592.1"/>
    </source>
</evidence>
<keyword evidence="2" id="KW-1185">Reference proteome</keyword>
<accession>A0A9N9JV75</accession>
<name>A0A9N9JV75_9GLOM</name>
<dbReference type="EMBL" id="CAJVPZ010065782">
    <property type="protein sequence ID" value="CAG8795592.1"/>
    <property type="molecule type" value="Genomic_DNA"/>
</dbReference>
<organism evidence="1 2">
    <name type="scientific">Racocetra fulgida</name>
    <dbReference type="NCBI Taxonomy" id="60492"/>
    <lineage>
        <taxon>Eukaryota</taxon>
        <taxon>Fungi</taxon>
        <taxon>Fungi incertae sedis</taxon>
        <taxon>Mucoromycota</taxon>
        <taxon>Glomeromycotina</taxon>
        <taxon>Glomeromycetes</taxon>
        <taxon>Diversisporales</taxon>
        <taxon>Gigasporaceae</taxon>
        <taxon>Racocetra</taxon>
    </lineage>
</organism>